<evidence type="ECO:0000313" key="3">
    <source>
        <dbReference type="EMBL" id="KAK9904635.1"/>
    </source>
</evidence>
<gene>
    <name evidence="3" type="ORF">M0R45_000527</name>
</gene>
<feature type="transmembrane region" description="Helical" evidence="2">
    <location>
        <begin position="285"/>
        <end position="308"/>
    </location>
</feature>
<accession>A0AAW1VKK2</accession>
<keyword evidence="4" id="KW-1185">Reference proteome</keyword>
<evidence type="ECO:0000313" key="4">
    <source>
        <dbReference type="Proteomes" id="UP001457282"/>
    </source>
</evidence>
<evidence type="ECO:0000256" key="1">
    <source>
        <dbReference type="SAM" id="MobiDB-lite"/>
    </source>
</evidence>
<keyword evidence="2" id="KW-0472">Membrane</keyword>
<feature type="region of interest" description="Disordered" evidence="1">
    <location>
        <begin position="200"/>
        <end position="224"/>
    </location>
</feature>
<feature type="compositionally biased region" description="Low complexity" evidence="1">
    <location>
        <begin position="200"/>
        <end position="213"/>
    </location>
</feature>
<proteinExistence type="predicted"/>
<comment type="caution">
    <text evidence="3">The sequence shown here is derived from an EMBL/GenBank/DDBJ whole genome shotgun (WGS) entry which is preliminary data.</text>
</comment>
<protein>
    <recommendedName>
        <fullName evidence="5">DUF4283 domain-containing protein</fullName>
    </recommendedName>
</protein>
<dbReference type="Proteomes" id="UP001457282">
    <property type="component" value="Unassembled WGS sequence"/>
</dbReference>
<keyword evidence="2" id="KW-0812">Transmembrane</keyword>
<reference evidence="3 4" key="1">
    <citation type="journal article" date="2023" name="G3 (Bethesda)">
        <title>A chromosome-length genome assembly and annotation of blackberry (Rubus argutus, cv. 'Hillquist').</title>
        <authorList>
            <person name="Bruna T."/>
            <person name="Aryal R."/>
            <person name="Dudchenko O."/>
            <person name="Sargent D.J."/>
            <person name="Mead D."/>
            <person name="Buti M."/>
            <person name="Cavallini A."/>
            <person name="Hytonen T."/>
            <person name="Andres J."/>
            <person name="Pham M."/>
            <person name="Weisz D."/>
            <person name="Mascagni F."/>
            <person name="Usai G."/>
            <person name="Natali L."/>
            <person name="Bassil N."/>
            <person name="Fernandez G.E."/>
            <person name="Lomsadze A."/>
            <person name="Armour M."/>
            <person name="Olukolu B."/>
            <person name="Poorten T."/>
            <person name="Britton C."/>
            <person name="Davik J."/>
            <person name="Ashrafi H."/>
            <person name="Aiden E.L."/>
            <person name="Borodovsky M."/>
            <person name="Worthington M."/>
        </authorList>
    </citation>
    <scope>NUCLEOTIDE SEQUENCE [LARGE SCALE GENOMIC DNA]</scope>
    <source>
        <strain evidence="3">PI 553951</strain>
    </source>
</reference>
<sequence length="310" mass="34691">MASSSSFNGEIPYEDDEIIETMSVCFDQNVDLLDLDVGIDLLGYLIADIEPGVGGVKATLLAIWRNLGQIRIIRAKKNVYTIRVGSEKLASRLIEGGPWNVKAFAFPFDTGHYTIPWTTWNQTEPLFGFKLMAFQGRCLLKQMKPAFTLPHHPLEFPYLPKHDLRHTTRRNNSDKTKIQIEPVIVPSTLHLSLPRTDNDLPSASSLPTAPSDSSDPRVTPSDLSSVSLSVPVDLSSGTMTHRKRLDLWHPDTNGTMFRNGSITMAINGIKLDSHSWADPNVIPPWLLRIFLNMSGLILFILFQVLTMIRS</sequence>
<dbReference type="AlphaFoldDB" id="A0AAW1VKK2"/>
<organism evidence="3 4">
    <name type="scientific">Rubus argutus</name>
    <name type="common">Southern blackberry</name>
    <dbReference type="NCBI Taxonomy" id="59490"/>
    <lineage>
        <taxon>Eukaryota</taxon>
        <taxon>Viridiplantae</taxon>
        <taxon>Streptophyta</taxon>
        <taxon>Embryophyta</taxon>
        <taxon>Tracheophyta</taxon>
        <taxon>Spermatophyta</taxon>
        <taxon>Magnoliopsida</taxon>
        <taxon>eudicotyledons</taxon>
        <taxon>Gunneridae</taxon>
        <taxon>Pentapetalae</taxon>
        <taxon>rosids</taxon>
        <taxon>fabids</taxon>
        <taxon>Rosales</taxon>
        <taxon>Rosaceae</taxon>
        <taxon>Rosoideae</taxon>
        <taxon>Rosoideae incertae sedis</taxon>
        <taxon>Rubus</taxon>
    </lineage>
</organism>
<keyword evidence="2" id="KW-1133">Transmembrane helix</keyword>
<evidence type="ECO:0000256" key="2">
    <source>
        <dbReference type="SAM" id="Phobius"/>
    </source>
</evidence>
<name>A0AAW1VKK2_RUBAR</name>
<dbReference type="EMBL" id="JBEDUW010000180">
    <property type="protein sequence ID" value="KAK9904635.1"/>
    <property type="molecule type" value="Genomic_DNA"/>
</dbReference>
<evidence type="ECO:0008006" key="5">
    <source>
        <dbReference type="Google" id="ProtNLM"/>
    </source>
</evidence>